<name>A0A1M2VHG2_TRAPU</name>
<keyword evidence="8" id="KW-0132">Cell division</keyword>
<dbReference type="GO" id="GO:0008608">
    <property type="term" value="P:attachment of spindle microtubules to kinetochore"/>
    <property type="evidence" value="ECO:0007669"/>
    <property type="project" value="InterPro"/>
</dbReference>
<keyword evidence="7" id="KW-0963">Cytoplasm</keyword>
<evidence type="ECO:0000256" key="1">
    <source>
        <dbReference type="ARBA" id="ARBA00004123"/>
    </source>
</evidence>
<reference evidence="17 18" key="1">
    <citation type="submission" date="2016-10" db="EMBL/GenBank/DDBJ databases">
        <title>Genome sequence of the basidiomycete white-rot fungus Trametes pubescens.</title>
        <authorList>
            <person name="Makela M.R."/>
            <person name="Granchi Z."/>
            <person name="Peng M."/>
            <person name="De Vries R.P."/>
            <person name="Grigoriev I."/>
            <person name="Riley R."/>
            <person name="Hilden K."/>
        </authorList>
    </citation>
    <scope>NUCLEOTIDE SEQUENCE [LARGE SCALE GENOMIC DNA]</scope>
    <source>
        <strain evidence="17 18">FBCC735</strain>
    </source>
</reference>
<evidence type="ECO:0000256" key="3">
    <source>
        <dbReference type="ARBA" id="ARBA00004629"/>
    </source>
</evidence>
<evidence type="ECO:0000256" key="8">
    <source>
        <dbReference type="ARBA" id="ARBA00022618"/>
    </source>
</evidence>
<dbReference type="AlphaFoldDB" id="A0A1M2VHG2"/>
<keyword evidence="11" id="KW-0995">Kinetochore</keyword>
<dbReference type="STRING" id="154538.A0A1M2VHG2"/>
<evidence type="ECO:0000256" key="7">
    <source>
        <dbReference type="ARBA" id="ARBA00022490"/>
    </source>
</evidence>
<dbReference type="OMA" id="KHEARCA"/>
<gene>
    <name evidence="17" type="ORF">TRAPUB_2187</name>
</gene>
<comment type="caution">
    <text evidence="17">The sequence shown here is derived from an EMBL/GenBank/DDBJ whole genome shotgun (WGS) entry which is preliminary data.</text>
</comment>
<keyword evidence="14" id="KW-0131">Cell cycle</keyword>
<evidence type="ECO:0000256" key="2">
    <source>
        <dbReference type="ARBA" id="ARBA00004186"/>
    </source>
</evidence>
<dbReference type="Pfam" id="PF08650">
    <property type="entry name" value="DASH_Dad4"/>
    <property type="match status" value="1"/>
</dbReference>
<evidence type="ECO:0000256" key="14">
    <source>
        <dbReference type="ARBA" id="ARBA00023306"/>
    </source>
</evidence>
<evidence type="ECO:0000256" key="11">
    <source>
        <dbReference type="ARBA" id="ARBA00022838"/>
    </source>
</evidence>
<dbReference type="GO" id="GO:0005874">
    <property type="term" value="C:microtubule"/>
    <property type="evidence" value="ECO:0007669"/>
    <property type="project" value="UniProtKB-KW"/>
</dbReference>
<dbReference type="GO" id="GO:0072686">
    <property type="term" value="C:mitotic spindle"/>
    <property type="evidence" value="ECO:0007669"/>
    <property type="project" value="InterPro"/>
</dbReference>
<dbReference type="PANTHER" id="PTHR28222">
    <property type="entry name" value="DASH COMPLEX SUBUNIT DAD4"/>
    <property type="match status" value="1"/>
</dbReference>
<sequence length="91" mass="10314">MENPHAERQNVLLQRIIKNADKCTEAILELNSCLEARLQRDQPPPFQTYIVLQGIIQADAHVKTAADLVTKYRKNVQYNLEATRSAAHTDA</sequence>
<evidence type="ECO:0000256" key="5">
    <source>
        <dbReference type="ARBA" id="ARBA00020259"/>
    </source>
</evidence>
<keyword evidence="18" id="KW-1185">Reference proteome</keyword>
<dbReference type="Proteomes" id="UP000184267">
    <property type="component" value="Unassembled WGS sequence"/>
</dbReference>
<keyword evidence="12" id="KW-0206">Cytoskeleton</keyword>
<keyword evidence="9" id="KW-0493">Microtubule</keyword>
<keyword evidence="13" id="KW-0539">Nucleus</keyword>
<evidence type="ECO:0000313" key="18">
    <source>
        <dbReference type="Proteomes" id="UP000184267"/>
    </source>
</evidence>
<evidence type="ECO:0000256" key="12">
    <source>
        <dbReference type="ARBA" id="ARBA00023212"/>
    </source>
</evidence>
<evidence type="ECO:0000256" key="4">
    <source>
        <dbReference type="ARBA" id="ARBA00009754"/>
    </source>
</evidence>
<proteinExistence type="inferred from homology"/>
<comment type="similarity">
    <text evidence="4">Belongs to the DASH complex DAD4 family.</text>
</comment>
<evidence type="ECO:0000256" key="10">
    <source>
        <dbReference type="ARBA" id="ARBA00022776"/>
    </source>
</evidence>
<evidence type="ECO:0000256" key="6">
    <source>
        <dbReference type="ARBA" id="ARBA00022454"/>
    </source>
</evidence>
<dbReference type="OrthoDB" id="5516652at2759"/>
<organism evidence="17 18">
    <name type="scientific">Trametes pubescens</name>
    <name type="common">White-rot fungus</name>
    <dbReference type="NCBI Taxonomy" id="154538"/>
    <lineage>
        <taxon>Eukaryota</taxon>
        <taxon>Fungi</taxon>
        <taxon>Dikarya</taxon>
        <taxon>Basidiomycota</taxon>
        <taxon>Agaricomycotina</taxon>
        <taxon>Agaricomycetes</taxon>
        <taxon>Polyporales</taxon>
        <taxon>Polyporaceae</taxon>
        <taxon>Trametes</taxon>
    </lineage>
</organism>
<evidence type="ECO:0000313" key="17">
    <source>
        <dbReference type="EMBL" id="OJT06986.1"/>
    </source>
</evidence>
<evidence type="ECO:0000256" key="9">
    <source>
        <dbReference type="ARBA" id="ARBA00022701"/>
    </source>
</evidence>
<dbReference type="GO" id="GO:0051301">
    <property type="term" value="P:cell division"/>
    <property type="evidence" value="ECO:0007669"/>
    <property type="project" value="UniProtKB-KW"/>
</dbReference>
<evidence type="ECO:0000256" key="15">
    <source>
        <dbReference type="ARBA" id="ARBA00023328"/>
    </source>
</evidence>
<comment type="subcellular location">
    <subcellularLocation>
        <location evidence="3">Chromosome</location>
        <location evidence="3">Centromere</location>
        <location evidence="3">Kinetochore</location>
    </subcellularLocation>
    <subcellularLocation>
        <location evidence="2">Cytoplasm</location>
        <location evidence="2">Cytoskeleton</location>
        <location evidence="2">Spindle</location>
    </subcellularLocation>
    <subcellularLocation>
        <location evidence="1">Nucleus</location>
    </subcellularLocation>
</comment>
<keyword evidence="6" id="KW-0158">Chromosome</keyword>
<evidence type="ECO:0000256" key="13">
    <source>
        <dbReference type="ARBA" id="ARBA00023242"/>
    </source>
</evidence>
<dbReference type="EMBL" id="MNAD01001233">
    <property type="protein sequence ID" value="OJT06986.1"/>
    <property type="molecule type" value="Genomic_DNA"/>
</dbReference>
<keyword evidence="15" id="KW-0137">Centromere</keyword>
<dbReference type="GO" id="GO:0042729">
    <property type="term" value="C:DASH complex"/>
    <property type="evidence" value="ECO:0007669"/>
    <property type="project" value="InterPro"/>
</dbReference>
<dbReference type="PANTHER" id="PTHR28222:SF1">
    <property type="entry name" value="DASH COMPLEX SUBUNIT DAD4"/>
    <property type="match status" value="1"/>
</dbReference>
<evidence type="ECO:0000256" key="16">
    <source>
        <dbReference type="ARBA" id="ARBA00030569"/>
    </source>
</evidence>
<accession>A0A1M2VHG2</accession>
<protein>
    <recommendedName>
        <fullName evidence="5">DASH complex subunit DAD4</fullName>
    </recommendedName>
    <alternativeName>
        <fullName evidence="16">Outer kinetochore protein DAD4</fullName>
    </alternativeName>
</protein>
<dbReference type="InterPro" id="IPR013959">
    <property type="entry name" value="DASH_Dad4"/>
</dbReference>
<keyword evidence="10" id="KW-0498">Mitosis</keyword>